<gene>
    <name evidence="1" type="ORF">M9H77_24657</name>
</gene>
<accession>A0ACC0AWR8</accession>
<evidence type="ECO:0000313" key="2">
    <source>
        <dbReference type="Proteomes" id="UP001060085"/>
    </source>
</evidence>
<reference evidence="2" key="1">
    <citation type="journal article" date="2023" name="Nat. Plants">
        <title>Single-cell RNA sequencing provides a high-resolution roadmap for understanding the multicellular compartmentation of specialized metabolism.</title>
        <authorList>
            <person name="Sun S."/>
            <person name="Shen X."/>
            <person name="Li Y."/>
            <person name="Li Y."/>
            <person name="Wang S."/>
            <person name="Li R."/>
            <person name="Zhang H."/>
            <person name="Shen G."/>
            <person name="Guo B."/>
            <person name="Wei J."/>
            <person name="Xu J."/>
            <person name="St-Pierre B."/>
            <person name="Chen S."/>
            <person name="Sun C."/>
        </authorList>
    </citation>
    <scope>NUCLEOTIDE SEQUENCE [LARGE SCALE GENOMIC DNA]</scope>
</reference>
<proteinExistence type="predicted"/>
<keyword evidence="2" id="KW-1185">Reference proteome</keyword>
<dbReference type="EMBL" id="CM044705">
    <property type="protein sequence ID" value="KAI5665334.1"/>
    <property type="molecule type" value="Genomic_DNA"/>
</dbReference>
<evidence type="ECO:0000313" key="1">
    <source>
        <dbReference type="EMBL" id="KAI5665334.1"/>
    </source>
</evidence>
<dbReference type="Proteomes" id="UP001060085">
    <property type="component" value="Linkage Group LG05"/>
</dbReference>
<protein>
    <submittedName>
        <fullName evidence="1">Uncharacterized protein</fullName>
    </submittedName>
</protein>
<comment type="caution">
    <text evidence="1">The sequence shown here is derived from an EMBL/GenBank/DDBJ whole genome shotgun (WGS) entry which is preliminary data.</text>
</comment>
<sequence>MASDGRMEEQKKRTLDALERRFAQAEAEVRIKKQKGKKRPREEKDRINGGVSYPPADAPVTPSSSISKKKGNISFSGYASKEETEANHVAYCQLSHSVDENLLGDGAEISNRRSAVDHILHELFRQGDSAKKYVQGSKNMKIDIRIPLDTFVPKSGVSTIAQFRQAHSKRSKKHMSLKQQKKCGSFHLPQELHNFELFKPMHEMWKRYTMQLLKTVGNNQLAQCFLNADLHGALILGCNTHYFYCCGFP</sequence>
<name>A0ACC0AWR8_CATRO</name>
<organism evidence="1 2">
    <name type="scientific">Catharanthus roseus</name>
    <name type="common">Madagascar periwinkle</name>
    <name type="synonym">Vinca rosea</name>
    <dbReference type="NCBI Taxonomy" id="4058"/>
    <lineage>
        <taxon>Eukaryota</taxon>
        <taxon>Viridiplantae</taxon>
        <taxon>Streptophyta</taxon>
        <taxon>Embryophyta</taxon>
        <taxon>Tracheophyta</taxon>
        <taxon>Spermatophyta</taxon>
        <taxon>Magnoliopsida</taxon>
        <taxon>eudicotyledons</taxon>
        <taxon>Gunneridae</taxon>
        <taxon>Pentapetalae</taxon>
        <taxon>asterids</taxon>
        <taxon>lamiids</taxon>
        <taxon>Gentianales</taxon>
        <taxon>Apocynaceae</taxon>
        <taxon>Rauvolfioideae</taxon>
        <taxon>Vinceae</taxon>
        <taxon>Catharanthinae</taxon>
        <taxon>Catharanthus</taxon>
    </lineage>
</organism>